<gene>
    <name evidence="1" type="ORF">ACH5RR_018106</name>
</gene>
<dbReference type="AlphaFoldDB" id="A0ABD2ZKI0"/>
<reference evidence="1 2" key="1">
    <citation type="submission" date="2024-11" db="EMBL/GenBank/DDBJ databases">
        <title>A near-complete genome assembly of Cinchona calisaya.</title>
        <authorList>
            <person name="Lian D.C."/>
            <person name="Zhao X.W."/>
            <person name="Wei L."/>
        </authorList>
    </citation>
    <scope>NUCLEOTIDE SEQUENCE [LARGE SCALE GENOMIC DNA]</scope>
    <source>
        <tissue evidence="1">Nenye</tissue>
    </source>
</reference>
<keyword evidence="2" id="KW-1185">Reference proteome</keyword>
<evidence type="ECO:0000313" key="2">
    <source>
        <dbReference type="Proteomes" id="UP001630127"/>
    </source>
</evidence>
<accession>A0ABD2ZKI0</accession>
<name>A0ABD2ZKI0_9GENT</name>
<sequence length="169" mass="19810">MWLRDEMCKEVIQKAWCSDLMGSPEYSLHKRLMNTKDSLKTWNRNHFGDCQNQIALLQKAIQNIQDGDHKEENLAIEASLQIELDARLKRAESLWCQKSRISWTEEGDANTRFFHLMTIVHHRAIEAEATKVKCYLDELCYWSGQKVNMDKSSIHFSMNCKREIKSAIC</sequence>
<evidence type="ECO:0000313" key="1">
    <source>
        <dbReference type="EMBL" id="KAL3519957.1"/>
    </source>
</evidence>
<comment type="caution">
    <text evidence="1">The sequence shown here is derived from an EMBL/GenBank/DDBJ whole genome shotgun (WGS) entry which is preliminary data.</text>
</comment>
<protein>
    <submittedName>
        <fullName evidence="1">Uncharacterized protein</fullName>
    </submittedName>
</protein>
<dbReference type="EMBL" id="JBJUIK010000008">
    <property type="protein sequence ID" value="KAL3519957.1"/>
    <property type="molecule type" value="Genomic_DNA"/>
</dbReference>
<dbReference type="Proteomes" id="UP001630127">
    <property type="component" value="Unassembled WGS sequence"/>
</dbReference>
<organism evidence="1 2">
    <name type="scientific">Cinchona calisaya</name>
    <dbReference type="NCBI Taxonomy" id="153742"/>
    <lineage>
        <taxon>Eukaryota</taxon>
        <taxon>Viridiplantae</taxon>
        <taxon>Streptophyta</taxon>
        <taxon>Embryophyta</taxon>
        <taxon>Tracheophyta</taxon>
        <taxon>Spermatophyta</taxon>
        <taxon>Magnoliopsida</taxon>
        <taxon>eudicotyledons</taxon>
        <taxon>Gunneridae</taxon>
        <taxon>Pentapetalae</taxon>
        <taxon>asterids</taxon>
        <taxon>lamiids</taxon>
        <taxon>Gentianales</taxon>
        <taxon>Rubiaceae</taxon>
        <taxon>Cinchonoideae</taxon>
        <taxon>Cinchoneae</taxon>
        <taxon>Cinchona</taxon>
    </lineage>
</organism>
<proteinExistence type="predicted"/>